<gene>
    <name evidence="2" type="primary">PKS1</name>
    <name evidence="2" type="ORF">CR513_37460</name>
</gene>
<organism evidence="2 3">
    <name type="scientific">Mucuna pruriens</name>
    <name type="common">Velvet bean</name>
    <name type="synonym">Dolichos pruriens</name>
    <dbReference type="NCBI Taxonomy" id="157652"/>
    <lineage>
        <taxon>Eukaryota</taxon>
        <taxon>Viridiplantae</taxon>
        <taxon>Streptophyta</taxon>
        <taxon>Embryophyta</taxon>
        <taxon>Tracheophyta</taxon>
        <taxon>Spermatophyta</taxon>
        <taxon>Magnoliopsida</taxon>
        <taxon>eudicotyledons</taxon>
        <taxon>Gunneridae</taxon>
        <taxon>Pentapetalae</taxon>
        <taxon>rosids</taxon>
        <taxon>fabids</taxon>
        <taxon>Fabales</taxon>
        <taxon>Fabaceae</taxon>
        <taxon>Papilionoideae</taxon>
        <taxon>50 kb inversion clade</taxon>
        <taxon>NPAAA clade</taxon>
        <taxon>indigoferoid/millettioid clade</taxon>
        <taxon>Phaseoleae</taxon>
        <taxon>Mucuna</taxon>
    </lineage>
</organism>
<evidence type="ECO:0000256" key="1">
    <source>
        <dbReference type="SAM" id="MobiDB-lite"/>
    </source>
</evidence>
<dbReference type="InterPro" id="IPR039615">
    <property type="entry name" value="PKS"/>
</dbReference>
<dbReference type="GO" id="GO:0016301">
    <property type="term" value="F:kinase activity"/>
    <property type="evidence" value="ECO:0007669"/>
    <property type="project" value="UniProtKB-KW"/>
</dbReference>
<evidence type="ECO:0000313" key="2">
    <source>
        <dbReference type="EMBL" id="RDX81815.1"/>
    </source>
</evidence>
<comment type="caution">
    <text evidence="2">The sequence shown here is derived from an EMBL/GenBank/DDBJ whole genome shotgun (WGS) entry which is preliminary data.</text>
</comment>
<keyword evidence="2" id="KW-0808">Transferase</keyword>
<keyword evidence="3" id="KW-1185">Reference proteome</keyword>
<proteinExistence type="predicted"/>
<protein>
    <submittedName>
        <fullName evidence="2">Protein PHYTOCHROME KINASE SUBSTRATE 1</fullName>
    </submittedName>
</protein>
<dbReference type="PANTHER" id="PTHR33781:SF4">
    <property type="entry name" value="PROTEIN PHYTOCHROME KINASE SUBSTRATE 1"/>
    <property type="match status" value="1"/>
</dbReference>
<keyword evidence="2" id="KW-0418">Kinase</keyword>
<feature type="region of interest" description="Disordered" evidence="1">
    <location>
        <begin position="104"/>
        <end position="151"/>
    </location>
</feature>
<feature type="region of interest" description="Disordered" evidence="1">
    <location>
        <begin position="482"/>
        <end position="517"/>
    </location>
</feature>
<name>A0A371FTZ9_MUCPR</name>
<dbReference type="AlphaFoldDB" id="A0A371FTZ9"/>
<feature type="compositionally biased region" description="Basic and acidic residues" evidence="1">
    <location>
        <begin position="116"/>
        <end position="126"/>
    </location>
</feature>
<reference evidence="2" key="1">
    <citation type="submission" date="2018-05" db="EMBL/GenBank/DDBJ databases">
        <title>Draft genome of Mucuna pruriens seed.</title>
        <authorList>
            <person name="Nnadi N.E."/>
            <person name="Vos R."/>
            <person name="Hasami M.H."/>
            <person name="Devisetty U.K."/>
            <person name="Aguiy J.C."/>
        </authorList>
    </citation>
    <scope>NUCLEOTIDE SEQUENCE [LARGE SCALE GENOMIC DNA]</scope>
    <source>
        <strain evidence="2">JCA_2017</strain>
    </source>
</reference>
<feature type="non-terminal residue" evidence="2">
    <location>
        <position position="1"/>
    </location>
</feature>
<dbReference type="EMBL" id="QJKJ01007819">
    <property type="protein sequence ID" value="RDX81815.1"/>
    <property type="molecule type" value="Genomic_DNA"/>
</dbReference>
<dbReference type="PANTHER" id="PTHR33781">
    <property type="entry name" value="PROTEIN PHYTOCHROME KINASE SUBSTRATE 1-RELATED"/>
    <property type="match status" value="1"/>
</dbReference>
<sequence length="517" mass="56908">MDKNMFLSSSYQPISWKETNHGGFQYNQPTSNNSIHQLQTFNFENNNYHLRDASFSSYLNSKEEILADSGHGFVSNRKEPLGVKKDDDGEIGVFEAQKYFNGEEMESPPIGANNDANKHQPQKDEQTALVRKYKAQHGTPSVRSESSLNSQSALLQSAMRNSSKSMKGKLQRKSFLASLGCKCYCSDKNSVDISDHAGETSSNKNATNGKTTPRTIFNADPDANHSVKMAKPHAEPLSTKDVFFQRPEKLVVGLSKENSLALSAVNSSSGNQLVKMQLQQVEKPRNSLEVFGSPILSNRSKSMSFDKRLAKTSWDAAPKIEETGFSANSGGNYNDAESDASSDLFEIESLTGRSNSFLARSTSNIISTCASPTNCYAPSEASIEWSVATASALEYSAMSDYDDQRSIATTRSPIKTSLVSSNTKPKVIKEMQRRRPSILLGCKSQKAVGVAANAFTTYEKTSSNAHVRRSSDTFPQVTEFKTETKEGNFGTRHKQHAYATPPLQRSLSPHPSQLLYT</sequence>
<accession>A0A371FTZ9</accession>
<dbReference type="OrthoDB" id="1916150at2759"/>
<dbReference type="STRING" id="157652.A0A371FTZ9"/>
<dbReference type="GO" id="GO:0009638">
    <property type="term" value="P:phototropism"/>
    <property type="evidence" value="ECO:0007669"/>
    <property type="project" value="InterPro"/>
</dbReference>
<evidence type="ECO:0000313" key="3">
    <source>
        <dbReference type="Proteomes" id="UP000257109"/>
    </source>
</evidence>
<feature type="compositionally biased region" description="Polar residues" evidence="1">
    <location>
        <begin position="503"/>
        <end position="517"/>
    </location>
</feature>
<dbReference type="Proteomes" id="UP000257109">
    <property type="component" value="Unassembled WGS sequence"/>
</dbReference>